<name>A0A6A5ZZH3_9PLEO</name>
<accession>A0A6A5ZZH3</accession>
<feature type="compositionally biased region" description="Polar residues" evidence="1">
    <location>
        <begin position="91"/>
        <end position="115"/>
    </location>
</feature>
<feature type="region of interest" description="Disordered" evidence="1">
    <location>
        <begin position="1"/>
        <end position="129"/>
    </location>
</feature>
<reference evidence="2" key="1">
    <citation type="journal article" date="2020" name="Stud. Mycol.">
        <title>101 Dothideomycetes genomes: a test case for predicting lifestyles and emergence of pathogens.</title>
        <authorList>
            <person name="Haridas S."/>
            <person name="Albert R."/>
            <person name="Binder M."/>
            <person name="Bloem J."/>
            <person name="Labutti K."/>
            <person name="Salamov A."/>
            <person name="Andreopoulos B."/>
            <person name="Baker S."/>
            <person name="Barry K."/>
            <person name="Bills G."/>
            <person name="Bluhm B."/>
            <person name="Cannon C."/>
            <person name="Castanera R."/>
            <person name="Culley D."/>
            <person name="Daum C."/>
            <person name="Ezra D."/>
            <person name="Gonzalez J."/>
            <person name="Henrissat B."/>
            <person name="Kuo A."/>
            <person name="Liang C."/>
            <person name="Lipzen A."/>
            <person name="Lutzoni F."/>
            <person name="Magnuson J."/>
            <person name="Mondo S."/>
            <person name="Nolan M."/>
            <person name="Ohm R."/>
            <person name="Pangilinan J."/>
            <person name="Park H.-J."/>
            <person name="Ramirez L."/>
            <person name="Alfaro M."/>
            <person name="Sun H."/>
            <person name="Tritt A."/>
            <person name="Yoshinaga Y."/>
            <person name="Zwiers L.-H."/>
            <person name="Turgeon B."/>
            <person name="Goodwin S."/>
            <person name="Spatafora J."/>
            <person name="Crous P."/>
            <person name="Grigoriev I."/>
        </authorList>
    </citation>
    <scope>NUCLEOTIDE SEQUENCE</scope>
    <source>
        <strain evidence="2">CBS 119687</strain>
    </source>
</reference>
<feature type="compositionally biased region" description="Polar residues" evidence="1">
    <location>
        <begin position="1"/>
        <end position="31"/>
    </location>
</feature>
<dbReference type="RefSeq" id="XP_033518687.1">
    <property type="nucleotide sequence ID" value="XM_033669196.1"/>
</dbReference>
<proteinExistence type="predicted"/>
<gene>
    <name evidence="2" type="ORF">P153DRAFT_371149</name>
</gene>
<evidence type="ECO:0000313" key="2">
    <source>
        <dbReference type="EMBL" id="KAF2124294.1"/>
    </source>
</evidence>
<evidence type="ECO:0000313" key="3">
    <source>
        <dbReference type="Proteomes" id="UP000799771"/>
    </source>
</evidence>
<dbReference type="EMBL" id="ML977520">
    <property type="protein sequence ID" value="KAF2124294.1"/>
    <property type="molecule type" value="Genomic_DNA"/>
</dbReference>
<keyword evidence="3" id="KW-1185">Reference proteome</keyword>
<organism evidence="2 3">
    <name type="scientific">Dothidotthia symphoricarpi CBS 119687</name>
    <dbReference type="NCBI Taxonomy" id="1392245"/>
    <lineage>
        <taxon>Eukaryota</taxon>
        <taxon>Fungi</taxon>
        <taxon>Dikarya</taxon>
        <taxon>Ascomycota</taxon>
        <taxon>Pezizomycotina</taxon>
        <taxon>Dothideomycetes</taxon>
        <taxon>Pleosporomycetidae</taxon>
        <taxon>Pleosporales</taxon>
        <taxon>Dothidotthiaceae</taxon>
        <taxon>Dothidotthia</taxon>
    </lineage>
</organism>
<evidence type="ECO:0000256" key="1">
    <source>
        <dbReference type="SAM" id="MobiDB-lite"/>
    </source>
</evidence>
<sequence>MAIQSTFQPTPPVRTSTVDSQNTQGSGQMSPPTSPALPSRTATASPTEDSFFGAITARMRRDRSRSASRRRDKSPMVMPPVQVPSTTTQPRQATKAAQPSRPSLQSEGRRSTSGSDPWRGRHSNDWLFNGFSVTDTARDIFRVGRKS</sequence>
<dbReference type="OrthoDB" id="5089392at2759"/>
<dbReference type="Proteomes" id="UP000799771">
    <property type="component" value="Unassembled WGS sequence"/>
</dbReference>
<protein>
    <submittedName>
        <fullName evidence="2">Uncharacterized protein</fullName>
    </submittedName>
</protein>
<dbReference type="AlphaFoldDB" id="A0A6A5ZZH3"/>
<feature type="compositionally biased region" description="Basic residues" evidence="1">
    <location>
        <begin position="58"/>
        <end position="72"/>
    </location>
</feature>
<dbReference type="GeneID" id="54409628"/>